<dbReference type="CDD" id="cd04301">
    <property type="entry name" value="NAT_SF"/>
    <property type="match status" value="1"/>
</dbReference>
<dbReference type="PROSITE" id="PS51186">
    <property type="entry name" value="GNAT"/>
    <property type="match status" value="1"/>
</dbReference>
<dbReference type="InterPro" id="IPR016181">
    <property type="entry name" value="Acyl_CoA_acyltransferase"/>
</dbReference>
<evidence type="ECO:0000256" key="5">
    <source>
        <dbReference type="ARBA" id="ARBA00049880"/>
    </source>
</evidence>
<feature type="domain" description="N-acetyltransferase" evidence="6">
    <location>
        <begin position="91"/>
        <end position="165"/>
    </location>
</feature>
<dbReference type="Pfam" id="PF13508">
    <property type="entry name" value="Acetyltransf_7"/>
    <property type="match status" value="1"/>
</dbReference>
<evidence type="ECO:0000256" key="3">
    <source>
        <dbReference type="ARBA" id="ARBA00022679"/>
    </source>
</evidence>
<keyword evidence="3 7" id="KW-0808">Transferase</keyword>
<evidence type="ECO:0000313" key="8">
    <source>
        <dbReference type="Proteomes" id="UP000557717"/>
    </source>
</evidence>
<dbReference type="AlphaFoldDB" id="A0A840VE30"/>
<keyword evidence="4" id="KW-0012">Acyltransferase</keyword>
<dbReference type="GO" id="GO:0016747">
    <property type="term" value="F:acyltransferase activity, transferring groups other than amino-acyl groups"/>
    <property type="evidence" value="ECO:0007669"/>
    <property type="project" value="InterPro"/>
</dbReference>
<dbReference type="SUPFAM" id="SSF55729">
    <property type="entry name" value="Acyl-CoA N-acyltransferases (Nat)"/>
    <property type="match status" value="1"/>
</dbReference>
<keyword evidence="8" id="KW-1185">Reference proteome</keyword>
<name>A0A840VE30_9BACT</name>
<evidence type="ECO:0000256" key="1">
    <source>
        <dbReference type="ARBA" id="ARBA00022491"/>
    </source>
</evidence>
<keyword evidence="2" id="KW-1277">Toxin-antitoxin system</keyword>
<evidence type="ECO:0000259" key="6">
    <source>
        <dbReference type="PROSITE" id="PS51186"/>
    </source>
</evidence>
<dbReference type="Gene3D" id="3.40.630.30">
    <property type="match status" value="1"/>
</dbReference>
<comment type="catalytic activity">
    <reaction evidence="5">
        <text>glycyl-tRNA(Gly) + acetyl-CoA = N-acetylglycyl-tRNA(Gly) + CoA + H(+)</text>
        <dbReference type="Rhea" id="RHEA:81867"/>
        <dbReference type="Rhea" id="RHEA-COMP:9683"/>
        <dbReference type="Rhea" id="RHEA-COMP:19766"/>
        <dbReference type="ChEBI" id="CHEBI:15378"/>
        <dbReference type="ChEBI" id="CHEBI:57287"/>
        <dbReference type="ChEBI" id="CHEBI:57288"/>
        <dbReference type="ChEBI" id="CHEBI:78522"/>
        <dbReference type="ChEBI" id="CHEBI:232036"/>
    </reaction>
</comment>
<protein>
    <submittedName>
        <fullName evidence="7">GNAT superfamily N-acetyltransferase</fullName>
    </submittedName>
</protein>
<dbReference type="InterPro" id="IPR000182">
    <property type="entry name" value="GNAT_dom"/>
</dbReference>
<organism evidence="7 8">
    <name type="scientific">Haloferula luteola</name>
    <dbReference type="NCBI Taxonomy" id="595692"/>
    <lineage>
        <taxon>Bacteria</taxon>
        <taxon>Pseudomonadati</taxon>
        <taxon>Verrucomicrobiota</taxon>
        <taxon>Verrucomicrobiia</taxon>
        <taxon>Verrucomicrobiales</taxon>
        <taxon>Verrucomicrobiaceae</taxon>
        <taxon>Haloferula</taxon>
    </lineage>
</organism>
<proteinExistence type="predicted"/>
<sequence>MSSYAIELLSSAHDRAGFSSGLDSVDRYFRETSRGHLEKGVSITRVLVDADAVPPKPVLGFFTLSGILVEAKPWPGAPKGLPKQAVPAVLLGRLAVATGHQGKGLGSMLVATARQLAQETITRTGGIGLVVDAAHEQAAEFYSQFGFKPVSPGSLRLFLPTKSLEGGPAIPTE</sequence>
<dbReference type="EMBL" id="JACHFD010000034">
    <property type="protein sequence ID" value="MBB5353764.1"/>
    <property type="molecule type" value="Genomic_DNA"/>
</dbReference>
<evidence type="ECO:0000256" key="4">
    <source>
        <dbReference type="ARBA" id="ARBA00023315"/>
    </source>
</evidence>
<comment type="caution">
    <text evidence="7">The sequence shown here is derived from an EMBL/GenBank/DDBJ whole genome shotgun (WGS) entry which is preliminary data.</text>
</comment>
<keyword evidence="1" id="KW-0678">Repressor</keyword>
<dbReference type="PANTHER" id="PTHR36449:SF1">
    <property type="entry name" value="ACETYLTRANSFERASE"/>
    <property type="match status" value="1"/>
</dbReference>
<dbReference type="RefSeq" id="WP_184022115.1">
    <property type="nucleotide sequence ID" value="NZ_JACHFD010000034.1"/>
</dbReference>
<gene>
    <name evidence="7" type="ORF">HNR46_004026</name>
</gene>
<evidence type="ECO:0000256" key="2">
    <source>
        <dbReference type="ARBA" id="ARBA00022649"/>
    </source>
</evidence>
<reference evidence="7 8" key="1">
    <citation type="submission" date="2020-08" db="EMBL/GenBank/DDBJ databases">
        <title>Genomic Encyclopedia of Type Strains, Phase IV (KMG-IV): sequencing the most valuable type-strain genomes for metagenomic binning, comparative biology and taxonomic classification.</title>
        <authorList>
            <person name="Goeker M."/>
        </authorList>
    </citation>
    <scope>NUCLEOTIDE SEQUENCE [LARGE SCALE GENOMIC DNA]</scope>
    <source>
        <strain evidence="7 8">YC6886</strain>
    </source>
</reference>
<dbReference type="Proteomes" id="UP000557717">
    <property type="component" value="Unassembled WGS sequence"/>
</dbReference>
<evidence type="ECO:0000313" key="7">
    <source>
        <dbReference type="EMBL" id="MBB5353764.1"/>
    </source>
</evidence>
<accession>A0A840VE30</accession>
<dbReference type="PANTHER" id="PTHR36449">
    <property type="entry name" value="ACETYLTRANSFERASE-RELATED"/>
    <property type="match status" value="1"/>
</dbReference>